<dbReference type="NCBIfam" id="TIGR00450">
    <property type="entry name" value="mnmE_trmE_thdF"/>
    <property type="match status" value="1"/>
</dbReference>
<evidence type="ECO:0000256" key="1">
    <source>
        <dbReference type="ARBA" id="ARBA00011043"/>
    </source>
</evidence>
<dbReference type="InterPro" id="IPR027368">
    <property type="entry name" value="MnmE_dom2"/>
</dbReference>
<keyword evidence="7" id="KW-0479">Metal-binding</keyword>
<dbReference type="InterPro" id="IPR006073">
    <property type="entry name" value="GTP-bd"/>
</dbReference>
<dbReference type="PANTHER" id="PTHR42714">
    <property type="entry name" value="TRNA MODIFICATION GTPASE GTPBP3"/>
    <property type="match status" value="1"/>
</dbReference>
<dbReference type="InterPro" id="IPR025867">
    <property type="entry name" value="MnmE_helical"/>
</dbReference>
<organism evidence="10 11">
    <name type="scientific">Sphingobacterium corticis</name>
    <dbReference type="NCBI Taxonomy" id="1812823"/>
    <lineage>
        <taxon>Bacteria</taxon>
        <taxon>Pseudomonadati</taxon>
        <taxon>Bacteroidota</taxon>
        <taxon>Sphingobacteriia</taxon>
        <taxon>Sphingobacteriales</taxon>
        <taxon>Sphingobacteriaceae</taxon>
        <taxon>Sphingobacterium</taxon>
    </lineage>
</organism>
<comment type="caution">
    <text evidence="7">Lacks conserved residue(s) required for the propagation of feature annotation.</text>
</comment>
<dbReference type="Gene3D" id="1.20.120.430">
    <property type="entry name" value="tRNA modification GTPase MnmE domain 2"/>
    <property type="match status" value="1"/>
</dbReference>
<dbReference type="SUPFAM" id="SSF52540">
    <property type="entry name" value="P-loop containing nucleoside triphosphate hydrolases"/>
    <property type="match status" value="1"/>
</dbReference>
<feature type="binding site" evidence="7">
    <location>
        <begin position="279"/>
        <end position="282"/>
    </location>
    <ligand>
        <name>GTP</name>
        <dbReference type="ChEBI" id="CHEBI:37565"/>
    </ligand>
</feature>
<evidence type="ECO:0000256" key="6">
    <source>
        <dbReference type="ARBA" id="ARBA00023134"/>
    </source>
</evidence>
<dbReference type="InterPro" id="IPR005225">
    <property type="entry name" value="Small_GTP-bd"/>
</dbReference>
<dbReference type="CDD" id="cd04164">
    <property type="entry name" value="trmE"/>
    <property type="match status" value="1"/>
</dbReference>
<feature type="binding site" evidence="7">
    <location>
        <position position="259"/>
    </location>
    <ligand>
        <name>K(+)</name>
        <dbReference type="ChEBI" id="CHEBI:29103"/>
    </ligand>
</feature>
<evidence type="ECO:0000256" key="7">
    <source>
        <dbReference type="HAMAP-Rule" id="MF_00379"/>
    </source>
</evidence>
<keyword evidence="7" id="KW-0963">Cytoplasm</keyword>
<keyword evidence="7" id="KW-0378">Hydrolase</keyword>
<feature type="binding site" evidence="7">
    <location>
        <begin position="235"/>
        <end position="240"/>
    </location>
    <ligand>
        <name>GTP</name>
        <dbReference type="ChEBI" id="CHEBI:37565"/>
    </ligand>
</feature>
<comment type="caution">
    <text evidence="10">The sequence shown here is derived from an EMBL/GenBank/DDBJ whole genome shotgun (WGS) entry which is preliminary data.</text>
</comment>
<evidence type="ECO:0000256" key="3">
    <source>
        <dbReference type="ARBA" id="ARBA00022741"/>
    </source>
</evidence>
<feature type="binding site" evidence="7">
    <location>
        <position position="256"/>
    </location>
    <ligand>
        <name>K(+)</name>
        <dbReference type="ChEBI" id="CHEBI:29103"/>
    </ligand>
</feature>
<dbReference type="Pfam" id="PF10396">
    <property type="entry name" value="TrmE_N"/>
    <property type="match status" value="1"/>
</dbReference>
<feature type="binding site" evidence="7">
    <location>
        <position position="260"/>
    </location>
    <ligand>
        <name>Mg(2+)</name>
        <dbReference type="ChEBI" id="CHEBI:18420"/>
    </ligand>
</feature>
<keyword evidence="2 7" id="KW-0819">tRNA processing</keyword>
<feature type="binding site" evidence="7">
    <location>
        <position position="254"/>
    </location>
    <ligand>
        <name>K(+)</name>
        <dbReference type="ChEBI" id="CHEBI:29103"/>
    </ligand>
</feature>
<dbReference type="NCBIfam" id="TIGR00231">
    <property type="entry name" value="small_GTP"/>
    <property type="match status" value="1"/>
</dbReference>
<keyword evidence="3 7" id="KW-0547">Nucleotide-binding</keyword>
<evidence type="ECO:0000256" key="2">
    <source>
        <dbReference type="ARBA" id="ARBA00022694"/>
    </source>
</evidence>
<feature type="binding site" evidence="7">
    <location>
        <position position="235"/>
    </location>
    <ligand>
        <name>K(+)</name>
        <dbReference type="ChEBI" id="CHEBI:29103"/>
    </ligand>
</feature>
<dbReference type="InterPro" id="IPR027417">
    <property type="entry name" value="P-loop_NTPase"/>
</dbReference>
<evidence type="ECO:0000256" key="8">
    <source>
        <dbReference type="RuleBase" id="RU003313"/>
    </source>
</evidence>
<keyword evidence="11" id="KW-1185">Reference proteome</keyword>
<dbReference type="InterPro" id="IPR004520">
    <property type="entry name" value="GTPase_MnmE"/>
</dbReference>
<proteinExistence type="inferred from homology"/>
<dbReference type="InterPro" id="IPR027266">
    <property type="entry name" value="TrmE/GcvT-like"/>
</dbReference>
<dbReference type="PROSITE" id="PS51709">
    <property type="entry name" value="G_TRME"/>
    <property type="match status" value="1"/>
</dbReference>
<evidence type="ECO:0000256" key="5">
    <source>
        <dbReference type="ARBA" id="ARBA00022958"/>
    </source>
</evidence>
<dbReference type="RefSeq" id="WP_380869490.1">
    <property type="nucleotide sequence ID" value="NZ_JBHUMA010000006.1"/>
</dbReference>
<evidence type="ECO:0000259" key="9">
    <source>
        <dbReference type="PROSITE" id="PS51709"/>
    </source>
</evidence>
<dbReference type="CDD" id="cd14858">
    <property type="entry name" value="TrmE_N"/>
    <property type="match status" value="1"/>
</dbReference>
<dbReference type="Gene3D" id="3.30.1360.120">
    <property type="entry name" value="Probable tRNA modification gtpase trme, domain 1"/>
    <property type="match status" value="1"/>
</dbReference>
<comment type="similarity">
    <text evidence="1 7 8">Belongs to the TRAFAC class TrmE-Era-EngA-EngB-Septin-like GTPase superfamily. TrmE GTPase family.</text>
</comment>
<evidence type="ECO:0000313" key="11">
    <source>
        <dbReference type="Proteomes" id="UP001597393"/>
    </source>
</evidence>
<feature type="domain" description="TrmE-type G" evidence="9">
    <location>
        <begin position="225"/>
        <end position="398"/>
    </location>
</feature>
<dbReference type="PRINTS" id="PR00449">
    <property type="entry name" value="RASTRNSFRMNG"/>
</dbReference>
<comment type="subunit">
    <text evidence="7">Homodimer. Heterotetramer of two MnmE and two MnmG subunits.</text>
</comment>
<gene>
    <name evidence="7 10" type="primary">mnmE</name>
    <name evidence="7" type="synonym">trmE</name>
    <name evidence="10" type="ORF">ACFSQ3_10405</name>
</gene>
<keyword evidence="5 7" id="KW-0630">Potassium</keyword>
<evidence type="ECO:0000313" key="10">
    <source>
        <dbReference type="EMBL" id="MFD2599364.1"/>
    </source>
</evidence>
<feature type="binding site" evidence="7">
    <location>
        <position position="239"/>
    </location>
    <ligand>
        <name>Mg(2+)</name>
        <dbReference type="ChEBI" id="CHEBI:18420"/>
    </ligand>
</feature>
<dbReference type="Gene3D" id="3.40.50.300">
    <property type="entry name" value="P-loop containing nucleotide triphosphate hydrolases"/>
    <property type="match status" value="1"/>
</dbReference>
<dbReference type="HAMAP" id="MF_00379">
    <property type="entry name" value="GTPase_MnmE"/>
    <property type="match status" value="1"/>
</dbReference>
<comment type="subcellular location">
    <subcellularLocation>
        <location evidence="7">Cytoplasm</location>
    </subcellularLocation>
</comment>
<dbReference type="Pfam" id="PF12631">
    <property type="entry name" value="MnmE_helical"/>
    <property type="match status" value="1"/>
</dbReference>
<dbReference type="InterPro" id="IPR018948">
    <property type="entry name" value="GTP-bd_TrmE_N"/>
</dbReference>
<name>A0ABW5NJS5_9SPHI</name>
<dbReference type="Pfam" id="PF01926">
    <property type="entry name" value="MMR_HSR1"/>
    <property type="match status" value="1"/>
</dbReference>
<evidence type="ECO:0000256" key="4">
    <source>
        <dbReference type="ARBA" id="ARBA00022842"/>
    </source>
</evidence>
<sequence>MISTSDLISSDTIVALATSSGTTGAIAVIRLSGDRAIDIANAVFKGKDLLKQETHTLHFGTIRDEEVIVDEVLISLFKGPNSYTKEHVVEISTHNSKYIIDQVISLLIRHGARAAKAGEFTLRAFLNGGLDLSQAEAVADLIASENKASHEIAMNQMRGGISSELQGMREQLINFTALLELELDFGEEDVEFADRSEFMQLSTTLKAHLTKLIASFEYGNAIKHGVPVAIIGKPNAGKSTLLNALLNEERAIVSDIAGTTRDTIEEAITIEGVTFRFIDTAGLRDTDDAIEAIGVARAKEKVAAAKILLYLYDAQNNTADEVIEQVKSFRREGLTAILVRNKIDLEGGHFPNEMDDRIREELFEPGYVAEIIAISAKDANSVAALTNSLVLQIRGMVSDDQQVITNIRHVEALKQALQSMEDVDRGFDLGISGDLLASHLRDALRHIGTITGQVDVDRDILGTIFGKFCIGK</sequence>
<feature type="binding site" evidence="7">
    <location>
        <begin position="254"/>
        <end position="260"/>
    </location>
    <ligand>
        <name>GTP</name>
        <dbReference type="ChEBI" id="CHEBI:37565"/>
    </ligand>
</feature>
<reference evidence="11" key="1">
    <citation type="journal article" date="2019" name="Int. J. Syst. Evol. Microbiol.">
        <title>The Global Catalogue of Microorganisms (GCM) 10K type strain sequencing project: providing services to taxonomists for standard genome sequencing and annotation.</title>
        <authorList>
            <consortium name="The Broad Institute Genomics Platform"/>
            <consortium name="The Broad Institute Genome Sequencing Center for Infectious Disease"/>
            <person name="Wu L."/>
            <person name="Ma J."/>
        </authorList>
    </citation>
    <scope>NUCLEOTIDE SEQUENCE [LARGE SCALE GENOMIC DNA]</scope>
    <source>
        <strain evidence="11">KCTC 42248</strain>
    </source>
</reference>
<dbReference type="Proteomes" id="UP001597393">
    <property type="component" value="Unassembled WGS sequence"/>
</dbReference>
<keyword evidence="4 7" id="KW-0460">Magnesium</keyword>
<dbReference type="EMBL" id="JBHUMA010000006">
    <property type="protein sequence ID" value="MFD2599364.1"/>
    <property type="molecule type" value="Genomic_DNA"/>
</dbReference>
<dbReference type="SUPFAM" id="SSF116878">
    <property type="entry name" value="TrmE connector domain"/>
    <property type="match status" value="1"/>
</dbReference>
<dbReference type="EC" id="3.6.-.-" evidence="7"/>
<protein>
    <recommendedName>
        <fullName evidence="7">tRNA modification GTPase MnmE</fullName>
        <ecNumber evidence="7">3.6.-.-</ecNumber>
    </recommendedName>
</protein>
<keyword evidence="6 7" id="KW-0342">GTP-binding</keyword>
<accession>A0ABW5NJS5</accession>
<dbReference type="PANTHER" id="PTHR42714:SF2">
    <property type="entry name" value="TRNA MODIFICATION GTPASE GTPBP3, MITOCHONDRIAL"/>
    <property type="match status" value="1"/>
</dbReference>
<dbReference type="InterPro" id="IPR031168">
    <property type="entry name" value="G_TrmE"/>
</dbReference>
<comment type="cofactor">
    <cofactor evidence="7">
        <name>K(+)</name>
        <dbReference type="ChEBI" id="CHEBI:29103"/>
    </cofactor>
    <text evidence="7">Binds 1 potassium ion per subunit.</text>
</comment>
<comment type="function">
    <text evidence="7">Exhibits a very high intrinsic GTPase hydrolysis rate. Involved in the addition of a carboxymethylaminomethyl (cmnm) group at the wobble position (U34) of certain tRNAs, forming tRNA-cmnm(5)s(2)U34.</text>
</comment>